<evidence type="ECO:0000313" key="1">
    <source>
        <dbReference type="EMBL" id="OSS43840.1"/>
    </source>
</evidence>
<accession>A0A1Y2LJC6</accession>
<proteinExistence type="predicted"/>
<sequence length="157" mass="17783">MTTDPELRPLGTNCPNCPTPHVHDKVTTLEISTSAIFDFNEVLFNKMSERHVPAHRFRELAHMFPNLDYFIVVDDCKPIDKDGMSAWIWVDIRMALSKWDVFSPSVRIRLEHRPRTDGVGAFVMRAGPPWSCLPIPLDGYWEAQDIGLSSSEEEGGG</sequence>
<reference evidence="1 2" key="1">
    <citation type="journal article" date="2017" name="Genome Announc.">
        <title>Genome sequence of the saprophytic ascomycete Epicoccum nigrum ICMP 19927 strain isolated from New Zealand.</title>
        <authorList>
            <person name="Fokin M."/>
            <person name="Fleetwood D."/>
            <person name="Weir B.S."/>
            <person name="Villas-Boas S.G."/>
        </authorList>
    </citation>
    <scope>NUCLEOTIDE SEQUENCE [LARGE SCALE GENOMIC DNA]</scope>
    <source>
        <strain evidence="1 2">ICMP 19927</strain>
    </source>
</reference>
<dbReference type="Proteomes" id="UP000193240">
    <property type="component" value="Unassembled WGS sequence"/>
</dbReference>
<dbReference type="AlphaFoldDB" id="A0A1Y2LJC6"/>
<protein>
    <submittedName>
        <fullName evidence="1">Uncharacterized protein</fullName>
    </submittedName>
</protein>
<name>A0A1Y2LJC6_EPING</name>
<evidence type="ECO:0000313" key="2">
    <source>
        <dbReference type="Proteomes" id="UP000193240"/>
    </source>
</evidence>
<dbReference type="EMBL" id="KZ107861">
    <property type="protein sequence ID" value="OSS43840.1"/>
    <property type="molecule type" value="Genomic_DNA"/>
</dbReference>
<keyword evidence="2" id="KW-1185">Reference proteome</keyword>
<dbReference type="InParanoid" id="A0A1Y2LJC6"/>
<organism evidence="1 2">
    <name type="scientific">Epicoccum nigrum</name>
    <name type="common">Soil fungus</name>
    <name type="synonym">Epicoccum purpurascens</name>
    <dbReference type="NCBI Taxonomy" id="105696"/>
    <lineage>
        <taxon>Eukaryota</taxon>
        <taxon>Fungi</taxon>
        <taxon>Dikarya</taxon>
        <taxon>Ascomycota</taxon>
        <taxon>Pezizomycotina</taxon>
        <taxon>Dothideomycetes</taxon>
        <taxon>Pleosporomycetidae</taxon>
        <taxon>Pleosporales</taxon>
        <taxon>Pleosporineae</taxon>
        <taxon>Didymellaceae</taxon>
        <taxon>Epicoccum</taxon>
    </lineage>
</organism>
<gene>
    <name evidence="1" type="ORF">B5807_11632</name>
</gene>